<evidence type="ECO:0000256" key="12">
    <source>
        <dbReference type="PROSITE-ProRule" id="PRU10112"/>
    </source>
</evidence>
<dbReference type="InterPro" id="IPR022805">
    <property type="entry name" value="PEP_COase_bac/pln-type"/>
</dbReference>
<comment type="subunit">
    <text evidence="10">Homotetramer.</text>
</comment>
<dbReference type="PROSITE" id="PS00393">
    <property type="entry name" value="PEPCASE_2"/>
    <property type="match status" value="1"/>
</dbReference>
<dbReference type="PROSITE" id="PS00781">
    <property type="entry name" value="PEPCASE_1"/>
    <property type="match status" value="1"/>
</dbReference>
<dbReference type="GO" id="GO:0006099">
    <property type="term" value="P:tricarboxylic acid cycle"/>
    <property type="evidence" value="ECO:0007669"/>
    <property type="project" value="InterPro"/>
</dbReference>
<dbReference type="InterPro" id="IPR021135">
    <property type="entry name" value="PEP_COase"/>
</dbReference>
<keyword evidence="8 10" id="KW-0120">Carbon dioxide fixation</keyword>
<dbReference type="PANTHER" id="PTHR30523:SF6">
    <property type="entry name" value="PHOSPHOENOLPYRUVATE CARBOXYLASE"/>
    <property type="match status" value="1"/>
</dbReference>
<keyword evidence="14" id="KW-1185">Reference proteome</keyword>
<dbReference type="Pfam" id="PF00311">
    <property type="entry name" value="PEPcase"/>
    <property type="match status" value="1"/>
</dbReference>
<dbReference type="HAMAP" id="MF_00595">
    <property type="entry name" value="PEPcase_type1"/>
    <property type="match status" value="1"/>
</dbReference>
<evidence type="ECO:0000313" key="14">
    <source>
        <dbReference type="Proteomes" id="UP000653472"/>
    </source>
</evidence>
<protein>
    <recommendedName>
        <fullName evidence="5 10">Phosphoenolpyruvate carboxylase</fullName>
        <shortName evidence="10">PEPC</shortName>
        <shortName evidence="10">PEPCase</shortName>
        <ecNumber evidence="4 10">4.1.1.31</ecNumber>
    </recommendedName>
</protein>
<evidence type="ECO:0000313" key="13">
    <source>
        <dbReference type="EMBL" id="NKF22236.1"/>
    </source>
</evidence>
<name>A0A970B9B4_9GAMM</name>
<dbReference type="GO" id="GO:0015977">
    <property type="term" value="P:carbon fixation"/>
    <property type="evidence" value="ECO:0007669"/>
    <property type="project" value="UniProtKB-UniRule"/>
</dbReference>
<evidence type="ECO:0000256" key="4">
    <source>
        <dbReference type="ARBA" id="ARBA00012305"/>
    </source>
</evidence>
<dbReference type="Gene3D" id="1.20.1440.90">
    <property type="entry name" value="Phosphoenolpyruvate/pyruvate domain"/>
    <property type="match status" value="1"/>
</dbReference>
<evidence type="ECO:0000256" key="8">
    <source>
        <dbReference type="ARBA" id="ARBA00023300"/>
    </source>
</evidence>
<proteinExistence type="inferred from homology"/>
<feature type="active site" evidence="10 12">
    <location>
        <position position="575"/>
    </location>
</feature>
<evidence type="ECO:0000256" key="9">
    <source>
        <dbReference type="ARBA" id="ARBA00048995"/>
    </source>
</evidence>
<dbReference type="InterPro" id="IPR018129">
    <property type="entry name" value="PEP_COase_Lys_AS"/>
</dbReference>
<evidence type="ECO:0000256" key="11">
    <source>
        <dbReference type="PROSITE-ProRule" id="PRU10111"/>
    </source>
</evidence>
<organism evidence="13 14">
    <name type="scientific">Solimonas marina</name>
    <dbReference type="NCBI Taxonomy" id="2714601"/>
    <lineage>
        <taxon>Bacteria</taxon>
        <taxon>Pseudomonadati</taxon>
        <taxon>Pseudomonadota</taxon>
        <taxon>Gammaproteobacteria</taxon>
        <taxon>Nevskiales</taxon>
        <taxon>Nevskiaceae</taxon>
        <taxon>Solimonas</taxon>
    </lineage>
</organism>
<gene>
    <name evidence="10 13" type="primary">ppc</name>
    <name evidence="13" type="ORF">G7Y82_07890</name>
</gene>
<feature type="active site" evidence="10 11">
    <location>
        <position position="156"/>
    </location>
</feature>
<dbReference type="InterPro" id="IPR015813">
    <property type="entry name" value="Pyrv/PenolPyrv_kinase-like_dom"/>
</dbReference>
<dbReference type="EC" id="4.1.1.31" evidence="4 10"/>
<keyword evidence="7 10" id="KW-0456">Lyase</keyword>
<dbReference type="SUPFAM" id="SSF51621">
    <property type="entry name" value="Phosphoenolpyruvate/pyruvate domain"/>
    <property type="match status" value="1"/>
</dbReference>
<comment type="similarity">
    <text evidence="3 10">Belongs to the PEPCase type 1 family.</text>
</comment>
<reference evidence="13" key="1">
    <citation type="submission" date="2020-03" db="EMBL/GenBank/DDBJ databases">
        <title>Solimonas marina sp. nov., isolated from deep seawater of the Pacific Ocean.</title>
        <authorList>
            <person name="Liu X."/>
            <person name="Lai Q."/>
            <person name="Sun F."/>
            <person name="Gai Y."/>
            <person name="Li G."/>
            <person name="Shao Z."/>
        </authorList>
    </citation>
    <scope>NUCLEOTIDE SEQUENCE</scope>
    <source>
        <strain evidence="13">C16B3</strain>
    </source>
</reference>
<sequence length="908" mass="101699">MDTREITIPTLGQRDVQANDAALREDVRHLGATVGEMLAEQVSEAFLTRVETLRTAAITRRQQGQSVEALAGQVVDLPVELALDLTRAFSTYFQAVNIGERVHRIRRRREYQHASEQPQPDGLLDVLRKLKASGVSADELIGWIERLNVEPVFTAHPTEAQRRALLEKEQEIVRCLINGFDASRTPWEIRGDWERLRMALTAGWQTSETAPVKPSVQDEFEHVGFYLGGPLYRVVPVFYEQFEDALHEIYGVPYRLPTLLHFASWVGGDMDGNPNVGADTIRATLRGQREMILDRYASEVSALASLLSQTRSRTTVTADLDARIERYQELLPKAAAAIRPRHADMPYRVLLTLMRARIRATQRDDSDGYPEVGELEADLQSIIESLRAAKGEHAGLFAVRRLMWRVKTFGFHLARLDVRQDSRIHAEAVGALLADPQWATRAPEQQLDTLRAYAGREKVFPASNDVTAQRTRAVFVALADAQETYGPKATGLYIISMAKSAADVFAVLALARYGGLVDARGNVPLDVAPLFETVDDLKRGPEVLQTLLADPVYRLHLAARGNRQMVMLGYSDSGKDGGTVASRWGLQRAQVELLEIAREHNVALSFFHGRGGSASRGGGRVMNALMASPRGSVAGRLRVTEQGEVIHRKYGIRALALREIEQSVAATLRASLRPRIQEPREAEWKATMAALSQTSREAYRGFVGDERFVEYFRLATPIDVIERMTLGSRPSRRGTMKGVESLRAIPWVFAWTQCRAIITGWYGLGSALERSAAEFGESRLHEMVRDWAFFRTMLDDIDMVLAKCDLDVALQYSRLAGELHEPFFSRIRDEFERTVHWVLRIKRSDRLLAADPRLAESIRLRNPYVDPINLLQVDLLQRWRAGSSEDDELLAALVATVNGIAQGLQNTG</sequence>
<evidence type="ECO:0000256" key="6">
    <source>
        <dbReference type="ARBA" id="ARBA00022842"/>
    </source>
</evidence>
<dbReference type="PRINTS" id="PR00150">
    <property type="entry name" value="PEPCARBXLASE"/>
</dbReference>
<dbReference type="Proteomes" id="UP000653472">
    <property type="component" value="Unassembled WGS sequence"/>
</dbReference>
<dbReference type="AlphaFoldDB" id="A0A970B9B4"/>
<dbReference type="GO" id="GO:0005829">
    <property type="term" value="C:cytosol"/>
    <property type="evidence" value="ECO:0007669"/>
    <property type="project" value="TreeGrafter"/>
</dbReference>
<evidence type="ECO:0000256" key="2">
    <source>
        <dbReference type="ARBA" id="ARBA00003670"/>
    </source>
</evidence>
<dbReference type="GO" id="GO:0008964">
    <property type="term" value="F:phosphoenolpyruvate carboxylase activity"/>
    <property type="evidence" value="ECO:0007669"/>
    <property type="project" value="UniProtKB-UniRule"/>
</dbReference>
<evidence type="ECO:0000256" key="7">
    <source>
        <dbReference type="ARBA" id="ARBA00023239"/>
    </source>
</evidence>
<evidence type="ECO:0000256" key="3">
    <source>
        <dbReference type="ARBA" id="ARBA00008346"/>
    </source>
</evidence>
<keyword evidence="6 10" id="KW-0460">Magnesium</keyword>
<evidence type="ECO:0000256" key="5">
    <source>
        <dbReference type="ARBA" id="ARBA00022419"/>
    </source>
</evidence>
<comment type="function">
    <text evidence="2 10">Forms oxaloacetate, a four-carbon dicarboxylic acid source for the tricarboxylic acid cycle.</text>
</comment>
<comment type="caution">
    <text evidence="13">The sequence shown here is derived from an EMBL/GenBank/DDBJ whole genome shotgun (WGS) entry which is preliminary data.</text>
</comment>
<evidence type="ECO:0000256" key="1">
    <source>
        <dbReference type="ARBA" id="ARBA00001946"/>
    </source>
</evidence>
<dbReference type="NCBIfam" id="NF000584">
    <property type="entry name" value="PRK00009.1"/>
    <property type="match status" value="1"/>
</dbReference>
<accession>A0A970B9B4</accession>
<dbReference type="RefSeq" id="WP_168147472.1">
    <property type="nucleotide sequence ID" value="NZ_JAAVXB010000003.1"/>
</dbReference>
<dbReference type="PANTHER" id="PTHR30523">
    <property type="entry name" value="PHOSPHOENOLPYRUVATE CARBOXYLASE"/>
    <property type="match status" value="1"/>
</dbReference>
<comment type="cofactor">
    <cofactor evidence="1 10">
        <name>Mg(2+)</name>
        <dbReference type="ChEBI" id="CHEBI:18420"/>
    </cofactor>
</comment>
<comment type="catalytic activity">
    <reaction evidence="9 10">
        <text>oxaloacetate + phosphate = phosphoenolpyruvate + hydrogencarbonate</text>
        <dbReference type="Rhea" id="RHEA:28370"/>
        <dbReference type="ChEBI" id="CHEBI:16452"/>
        <dbReference type="ChEBI" id="CHEBI:17544"/>
        <dbReference type="ChEBI" id="CHEBI:43474"/>
        <dbReference type="ChEBI" id="CHEBI:58702"/>
        <dbReference type="EC" id="4.1.1.31"/>
    </reaction>
</comment>
<dbReference type="GO" id="GO:0006107">
    <property type="term" value="P:oxaloacetate metabolic process"/>
    <property type="evidence" value="ECO:0007669"/>
    <property type="project" value="UniProtKB-UniRule"/>
</dbReference>
<evidence type="ECO:0000256" key="10">
    <source>
        <dbReference type="HAMAP-Rule" id="MF_00595"/>
    </source>
</evidence>
<dbReference type="InterPro" id="IPR033129">
    <property type="entry name" value="PEPCASE_His_AS"/>
</dbReference>
<dbReference type="GO" id="GO:0000287">
    <property type="term" value="F:magnesium ion binding"/>
    <property type="evidence" value="ECO:0007669"/>
    <property type="project" value="UniProtKB-UniRule"/>
</dbReference>
<dbReference type="EMBL" id="JAAVXB010000003">
    <property type="protein sequence ID" value="NKF22236.1"/>
    <property type="molecule type" value="Genomic_DNA"/>
</dbReference>